<gene>
    <name evidence="1" type="ORF">HMPREF0555_0770</name>
</gene>
<dbReference type="RefSeq" id="WP_002814964.1">
    <property type="nucleotide sequence ID" value="NZ_GG693383.1"/>
</dbReference>
<dbReference type="AlphaFoldDB" id="C2KJF4"/>
<proteinExistence type="predicted"/>
<accession>C2KJF4</accession>
<sequence>MTMFLAIIGALTGVSGLAIQFYAFLSSRPKISIEQVRDTHKSIWIVPDDKTFVISDSYRMSSTIDYSAVLLQITINNLTPQPVSLLHPKITVNNKEIVWMENQELTLEEPSITYEDGLITNSHTFPMFNQLTFPLRLEGYDSVTGSIVFLNIRDSTPTKEANIVIPTTNKKFTKHFVLEEFSDWRQTALKRLTS</sequence>
<evidence type="ECO:0000313" key="2">
    <source>
        <dbReference type="Proteomes" id="UP000004283"/>
    </source>
</evidence>
<reference evidence="1 2" key="1">
    <citation type="submission" date="2009-04" db="EMBL/GenBank/DDBJ databases">
        <authorList>
            <person name="Qin X."/>
            <person name="Bachman B."/>
            <person name="Battles P."/>
            <person name="Bell A."/>
            <person name="Bess C."/>
            <person name="Bickham C."/>
            <person name="Chaboub L."/>
            <person name="Chen D."/>
            <person name="Coyle M."/>
            <person name="Deiros D.R."/>
            <person name="Dinh H."/>
            <person name="Forbes L."/>
            <person name="Fowler G."/>
            <person name="Francisco L."/>
            <person name="Fu Q."/>
            <person name="Gubbala S."/>
            <person name="Hale W."/>
            <person name="Han Y."/>
            <person name="Hemphill L."/>
            <person name="Highlander S.K."/>
            <person name="Hirani K."/>
            <person name="Hogues M."/>
            <person name="Jackson L."/>
            <person name="Jakkamsetti A."/>
            <person name="Javaid M."/>
            <person name="Jiang H."/>
            <person name="Korchina V."/>
            <person name="Kovar C."/>
            <person name="Lara F."/>
            <person name="Lee S."/>
            <person name="Mata R."/>
            <person name="Mathew T."/>
            <person name="Moen C."/>
            <person name="Morales K."/>
            <person name="Munidasa M."/>
            <person name="Nazareth L."/>
            <person name="Ngo R."/>
            <person name="Nguyen L."/>
            <person name="Okwuonu G."/>
            <person name="Ongeri F."/>
            <person name="Patil S."/>
            <person name="Petrosino J."/>
            <person name="Pham C."/>
            <person name="Pham P."/>
            <person name="Pu L.-L."/>
            <person name="Puazo M."/>
            <person name="Raj R."/>
            <person name="Reid J."/>
            <person name="Rouhana J."/>
            <person name="Saada N."/>
            <person name="Shang Y."/>
            <person name="Simmons D."/>
            <person name="Thornton R."/>
            <person name="Warren J."/>
            <person name="Weissenberger G."/>
            <person name="Zhang J."/>
            <person name="Zhang L."/>
            <person name="Zhou C."/>
            <person name="Zhu D."/>
            <person name="Muzny D."/>
            <person name="Worley K."/>
            <person name="Gibbs R."/>
        </authorList>
    </citation>
    <scope>NUCLEOTIDE SEQUENCE [LARGE SCALE GENOMIC DNA]</scope>
    <source>
        <strain evidence="1 2">ATCC 19254</strain>
    </source>
</reference>
<protein>
    <submittedName>
        <fullName evidence="1">Uncharacterized protein</fullName>
    </submittedName>
</protein>
<name>C2KJF4_LEUMC</name>
<dbReference type="HOGENOM" id="CLU_1400978_0_0_9"/>
<comment type="caution">
    <text evidence="1">The sequence shown here is derived from an EMBL/GenBank/DDBJ whole genome shotgun (WGS) entry which is preliminary data.</text>
</comment>
<dbReference type="Proteomes" id="UP000004283">
    <property type="component" value="Unassembled WGS sequence"/>
</dbReference>
<organism evidence="1 2">
    <name type="scientific">Leuconostoc mesenteroides subsp. cremoris ATCC 19254</name>
    <dbReference type="NCBI Taxonomy" id="586220"/>
    <lineage>
        <taxon>Bacteria</taxon>
        <taxon>Bacillati</taxon>
        <taxon>Bacillota</taxon>
        <taxon>Bacilli</taxon>
        <taxon>Lactobacillales</taxon>
        <taxon>Lactobacillaceae</taxon>
        <taxon>Leuconostoc</taxon>
    </lineage>
</organism>
<evidence type="ECO:0000313" key="1">
    <source>
        <dbReference type="EMBL" id="EEJ42691.1"/>
    </source>
</evidence>
<dbReference type="EMBL" id="ACKV01000035">
    <property type="protein sequence ID" value="EEJ42691.1"/>
    <property type="molecule type" value="Genomic_DNA"/>
</dbReference>